<dbReference type="AlphaFoldDB" id="A0A0S3JPH8"/>
<sequence>MGLLEGSVLLHRAFPVSGAMIGRNFPEGNPSRSQKGAVTNRPPFSVYPYMQPKSAKGVMILTPFPACPLERPH</sequence>
<keyword evidence="1" id="KW-0614">Plasmid</keyword>
<gene>
    <name evidence="1" type="ORF">DB34_14085</name>
</gene>
<name>A0A0S3JPH8_ACEPA</name>
<proteinExistence type="predicted"/>
<geneLocation type="plasmid" evidence="1">
    <name>ApAb3p1</name>
</geneLocation>
<organism evidence="1">
    <name type="scientific">Acetobacter pasteurianus</name>
    <name type="common">Acetobacter turbidans</name>
    <dbReference type="NCBI Taxonomy" id="438"/>
    <lineage>
        <taxon>Bacteria</taxon>
        <taxon>Pseudomonadati</taxon>
        <taxon>Pseudomonadota</taxon>
        <taxon>Alphaproteobacteria</taxon>
        <taxon>Acetobacterales</taxon>
        <taxon>Acetobacteraceae</taxon>
        <taxon>Acetobacter</taxon>
    </lineage>
</organism>
<accession>A0A0S3JPH8</accession>
<reference evidence="1" key="1">
    <citation type="submission" date="2015-11" db="EMBL/GenBank/DDBJ databases">
        <title>Plasmid sequences of Acetobacter pasteurianus Ab3.</title>
        <authorList>
            <person name="Xia K."/>
            <person name="Li Y."/>
        </authorList>
    </citation>
    <scope>NUCLEOTIDE SEQUENCE</scope>
    <source>
        <strain evidence="1">Ab3</strain>
        <plasmid evidence="1">ApAb3p1</plasmid>
    </source>
</reference>
<dbReference type="EMBL" id="CP013469">
    <property type="protein sequence ID" value="ALR88292.1"/>
    <property type="molecule type" value="Genomic_DNA"/>
</dbReference>
<evidence type="ECO:0000313" key="1">
    <source>
        <dbReference type="EMBL" id="ALR88292.1"/>
    </source>
</evidence>
<protein>
    <submittedName>
        <fullName evidence="1">Uncharacterized protein</fullName>
    </submittedName>
</protein>